<evidence type="ECO:0000313" key="9">
    <source>
        <dbReference type="Proteomes" id="UP000582487"/>
    </source>
</evidence>
<reference evidence="8 9" key="2">
    <citation type="submission" date="2020-04" db="EMBL/GenBank/DDBJ databases">
        <title>Antimicrobial susceptibility and clonality of vaginal-derived multi-drug resistant Mobiluncus isolates in China.</title>
        <authorList>
            <person name="Zhang X."/>
        </authorList>
    </citation>
    <scope>NUCLEOTIDE SEQUENCE [LARGE SCALE GENOMIC DNA]</scope>
    <source>
        <strain evidence="7 8">12</strain>
        <strain evidence="6 9">7</strain>
    </source>
</reference>
<dbReference type="SUPFAM" id="SSF51569">
    <property type="entry name" value="Aldolase"/>
    <property type="match status" value="1"/>
</dbReference>
<name>A0A2J9KS22_9ACTO</name>
<evidence type="ECO:0000256" key="2">
    <source>
        <dbReference type="ARBA" id="ARBA00012060"/>
    </source>
</evidence>
<dbReference type="EMBL" id="JABCUS010000001">
    <property type="protein sequence ID" value="NMX02380.1"/>
    <property type="molecule type" value="Genomic_DNA"/>
</dbReference>
<dbReference type="InterPro" id="IPR013785">
    <property type="entry name" value="Aldolase_TIM"/>
</dbReference>
<evidence type="ECO:0000313" key="7">
    <source>
        <dbReference type="EMBL" id="NMX02380.1"/>
    </source>
</evidence>
<dbReference type="EC" id="4.2.1.10" evidence="2"/>
<evidence type="ECO:0000313" key="10">
    <source>
        <dbReference type="Proteomes" id="UP001209486"/>
    </source>
</evidence>
<dbReference type="Pfam" id="PF01487">
    <property type="entry name" value="DHquinase_I"/>
    <property type="match status" value="1"/>
</dbReference>
<accession>A0A2J9KS22</accession>
<evidence type="ECO:0000256" key="1">
    <source>
        <dbReference type="ARBA" id="ARBA00001864"/>
    </source>
</evidence>
<dbReference type="EMBL" id="JABCUV010000003">
    <property type="protein sequence ID" value="NMW92799.1"/>
    <property type="molecule type" value="Genomic_DNA"/>
</dbReference>
<protein>
    <recommendedName>
        <fullName evidence="2">3-dehydroquinate dehydratase</fullName>
        <ecNumber evidence="2">4.2.1.10</ecNumber>
    </recommendedName>
</protein>
<evidence type="ECO:0000256" key="3">
    <source>
        <dbReference type="ARBA" id="ARBA00023239"/>
    </source>
</evidence>
<dbReference type="InterPro" id="IPR050146">
    <property type="entry name" value="Type-I_3-dehydroquinase"/>
</dbReference>
<keyword evidence="3" id="KW-0456">Lyase</keyword>
<dbReference type="AlphaFoldDB" id="A0A2J9KS22"/>
<dbReference type="GO" id="GO:0003855">
    <property type="term" value="F:3-dehydroquinate dehydratase activity"/>
    <property type="evidence" value="ECO:0007669"/>
    <property type="project" value="UniProtKB-EC"/>
</dbReference>
<dbReference type="PANTHER" id="PTHR43699">
    <property type="entry name" value="3-DEHYDROQUINATE DEHYDRATASE"/>
    <property type="match status" value="1"/>
</dbReference>
<organism evidence="5 10">
    <name type="scientific">Mobiluncus mulieris</name>
    <dbReference type="NCBI Taxonomy" id="2052"/>
    <lineage>
        <taxon>Bacteria</taxon>
        <taxon>Bacillati</taxon>
        <taxon>Actinomycetota</taxon>
        <taxon>Actinomycetes</taxon>
        <taxon>Actinomycetales</taxon>
        <taxon>Actinomycetaceae</taxon>
        <taxon>Mobiluncus</taxon>
    </lineage>
</organism>
<dbReference type="EMBL" id="VSZY01000012">
    <property type="protein sequence ID" value="MCU9969238.1"/>
    <property type="molecule type" value="Genomic_DNA"/>
</dbReference>
<dbReference type="CDD" id="cd00502">
    <property type="entry name" value="DHQase_I"/>
    <property type="match status" value="1"/>
</dbReference>
<evidence type="ECO:0000313" key="5">
    <source>
        <dbReference type="EMBL" id="MCU9969238.1"/>
    </source>
</evidence>
<dbReference type="Proteomes" id="UP001209486">
    <property type="component" value="Unassembled WGS sequence"/>
</dbReference>
<evidence type="ECO:0000313" key="6">
    <source>
        <dbReference type="EMBL" id="NMW92799.1"/>
    </source>
</evidence>
<dbReference type="Gene3D" id="3.20.20.70">
    <property type="entry name" value="Aldolase class I"/>
    <property type="match status" value="1"/>
</dbReference>
<dbReference type="PANTHER" id="PTHR43699:SF1">
    <property type="entry name" value="3-DEHYDROQUINATE DEHYDRATASE"/>
    <property type="match status" value="1"/>
</dbReference>
<evidence type="ECO:0000313" key="8">
    <source>
        <dbReference type="Proteomes" id="UP000575397"/>
    </source>
</evidence>
<proteinExistence type="predicted"/>
<dbReference type="Proteomes" id="UP000582487">
    <property type="component" value="Unassembled WGS sequence"/>
</dbReference>
<dbReference type="GO" id="GO:0046279">
    <property type="term" value="P:3,4-dihydroxybenzoate biosynthetic process"/>
    <property type="evidence" value="ECO:0007669"/>
    <property type="project" value="TreeGrafter"/>
</dbReference>
<comment type="catalytic activity">
    <reaction evidence="1">
        <text>3-dehydroquinate = 3-dehydroshikimate + H2O</text>
        <dbReference type="Rhea" id="RHEA:21096"/>
        <dbReference type="ChEBI" id="CHEBI:15377"/>
        <dbReference type="ChEBI" id="CHEBI:16630"/>
        <dbReference type="ChEBI" id="CHEBI:32364"/>
        <dbReference type="EC" id="4.2.1.10"/>
    </reaction>
</comment>
<gene>
    <name evidence="5" type="ORF">FYZ43_07485</name>
    <name evidence="6" type="ORF">HHJ74_03640</name>
    <name evidence="7" type="ORF">HHJ77_00130</name>
</gene>
<dbReference type="RefSeq" id="WP_004014258.1">
    <property type="nucleotide sequence ID" value="NZ_CAMPNB010000041.1"/>
</dbReference>
<dbReference type="InterPro" id="IPR001381">
    <property type="entry name" value="DHquinase_I"/>
</dbReference>
<evidence type="ECO:0000256" key="4">
    <source>
        <dbReference type="ARBA" id="ARBA00023270"/>
    </source>
</evidence>
<reference evidence="5 10" key="1">
    <citation type="submission" date="2019-08" db="EMBL/GenBank/DDBJ databases">
        <title>Comparison of rpoB and gyrB Sequences from Mobiluncus Species and Development of a Multiplex PCR Method for Clinical Detection of Mobiluncus curtisii and Mobiluncus mulieris.</title>
        <authorList>
            <person name="Yang L."/>
            <person name="Shen Y."/>
            <person name="Xu G."/>
            <person name="Shu L.-B."/>
            <person name="Hu J."/>
            <person name="Zhang R."/>
            <person name="Wang Y."/>
            <person name="Zhou H.-W."/>
            <person name="Zhang X."/>
        </authorList>
    </citation>
    <scope>NUCLEOTIDE SEQUENCE [LARGE SCALE GENOMIC DNA]</scope>
    <source>
        <strain evidence="5 10">M26</strain>
    </source>
</reference>
<comment type="caution">
    <text evidence="5">The sequence shown here is derived from an EMBL/GenBank/DDBJ whole genome shotgun (WGS) entry which is preliminary data.</text>
</comment>
<sequence>MSALFTDWRRPTFITSLNPGLLGYDRLLADLHPRIELVEIRLDGAWAALGAFMGKDEDFARAKSIISQAREQSGRPVLATFRTENEPGSQIQITDEAYEQLMLCMGKVADYVDLELNYPLMNTDAQTAAALTANPRAQEDLDKRVAKTVGQLQRDGAKVILSRHFWQPSPDSVEEVLDVLRHQVALGADVAKVAYSPADAAQLAALQEAGRYAFEIIHKPTMLIGMGEIGRPTRLAGPQAGNWGTFVTVGAPASAPGQLPLAELELRYPTTV</sequence>
<dbReference type="Proteomes" id="UP000575397">
    <property type="component" value="Unassembled WGS sequence"/>
</dbReference>
<keyword evidence="4" id="KW-0704">Schiff base</keyword>